<sequence>MPQTIYSDNATNFVGADRKLRELKEAFLSQSPEVMELAAEEGFKFAFIPPRAPHFGGLWEAAVKSAKHLAVRAMGNVLLTAEELGTLLAEVEAILNSRPLAPLSQDPNDGEALTPAHLLIGCSLRALPPAQVSTDPIRYCERWQLVCCLKQQFWRQWSKTYITSLQERNKWLHPKRNLQPGDLVLVHEDNTPPQQWALGRIAATVEGRDGKVRVADVATKAGTIKRPIHKLALLPIEVEGS</sequence>
<dbReference type="GeneID" id="125775765"/>
<dbReference type="Pfam" id="PF18701">
    <property type="entry name" value="DUF5641"/>
    <property type="match status" value="1"/>
</dbReference>
<proteinExistence type="predicted"/>
<dbReference type="InterPro" id="IPR012337">
    <property type="entry name" value="RNaseH-like_sf"/>
</dbReference>
<reference evidence="2" key="1">
    <citation type="submission" date="2025-05" db="UniProtKB">
        <authorList>
            <consortium name="RefSeq"/>
        </authorList>
    </citation>
    <scope>NUCLEOTIDE SEQUENCE [LARGE SCALE GENOMIC DNA]</scope>
</reference>
<accession>A0ABM3IZ37</accession>
<dbReference type="PANTHER" id="PTHR47331">
    <property type="entry name" value="PHD-TYPE DOMAIN-CONTAINING PROTEIN"/>
    <property type="match status" value="1"/>
</dbReference>
<reference evidence="3" key="2">
    <citation type="submission" date="2025-08" db="UniProtKB">
        <authorList>
            <consortium name="RefSeq"/>
        </authorList>
    </citation>
    <scope>IDENTIFICATION</scope>
    <source>
        <tissue evidence="3">Adult</tissue>
    </source>
</reference>
<keyword evidence="2" id="KW-1185">Reference proteome</keyword>
<dbReference type="InterPro" id="IPR001584">
    <property type="entry name" value="Integrase_cat-core"/>
</dbReference>
<gene>
    <name evidence="3" type="primary">LOC125775765</name>
</gene>
<name>A0ABM3IZ37_BACDO</name>
<feature type="domain" description="Integrase catalytic" evidence="1">
    <location>
        <begin position="1"/>
        <end position="123"/>
    </location>
</feature>
<dbReference type="InterPro" id="IPR040676">
    <property type="entry name" value="DUF5641"/>
</dbReference>
<dbReference type="InterPro" id="IPR036397">
    <property type="entry name" value="RNaseH_sf"/>
</dbReference>
<evidence type="ECO:0000313" key="3">
    <source>
        <dbReference type="RefSeq" id="XP_049302250.1"/>
    </source>
</evidence>
<dbReference type="PROSITE" id="PS50994">
    <property type="entry name" value="INTEGRASE"/>
    <property type="match status" value="1"/>
</dbReference>
<dbReference type="RefSeq" id="XP_049302250.1">
    <property type="nucleotide sequence ID" value="XM_049446293.1"/>
</dbReference>
<organism evidence="2 3">
    <name type="scientific">Bactrocera dorsalis</name>
    <name type="common">Oriental fruit fly</name>
    <name type="synonym">Dacus dorsalis</name>
    <dbReference type="NCBI Taxonomy" id="27457"/>
    <lineage>
        <taxon>Eukaryota</taxon>
        <taxon>Metazoa</taxon>
        <taxon>Ecdysozoa</taxon>
        <taxon>Arthropoda</taxon>
        <taxon>Hexapoda</taxon>
        <taxon>Insecta</taxon>
        <taxon>Pterygota</taxon>
        <taxon>Neoptera</taxon>
        <taxon>Endopterygota</taxon>
        <taxon>Diptera</taxon>
        <taxon>Brachycera</taxon>
        <taxon>Muscomorpha</taxon>
        <taxon>Tephritoidea</taxon>
        <taxon>Tephritidae</taxon>
        <taxon>Bactrocera</taxon>
        <taxon>Bactrocera</taxon>
    </lineage>
</organism>
<dbReference type="SUPFAM" id="SSF53098">
    <property type="entry name" value="Ribonuclease H-like"/>
    <property type="match status" value="1"/>
</dbReference>
<evidence type="ECO:0000313" key="2">
    <source>
        <dbReference type="Proteomes" id="UP001652620"/>
    </source>
</evidence>
<dbReference type="Proteomes" id="UP001652620">
    <property type="component" value="Chromosome 1"/>
</dbReference>
<dbReference type="PANTHER" id="PTHR47331:SF1">
    <property type="entry name" value="GAG-LIKE PROTEIN"/>
    <property type="match status" value="1"/>
</dbReference>
<evidence type="ECO:0000259" key="1">
    <source>
        <dbReference type="PROSITE" id="PS50994"/>
    </source>
</evidence>
<dbReference type="Gene3D" id="3.30.420.10">
    <property type="entry name" value="Ribonuclease H-like superfamily/Ribonuclease H"/>
    <property type="match status" value="1"/>
</dbReference>
<protein>
    <submittedName>
        <fullName evidence="3">Uncharacterized protein LOC125775765</fullName>
    </submittedName>
</protein>